<organism evidence="2 3">
    <name type="scientific">Microlunatus antarcticus</name>
    <dbReference type="NCBI Taxonomy" id="53388"/>
    <lineage>
        <taxon>Bacteria</taxon>
        <taxon>Bacillati</taxon>
        <taxon>Actinomycetota</taxon>
        <taxon>Actinomycetes</taxon>
        <taxon>Propionibacteriales</taxon>
        <taxon>Propionibacteriaceae</taxon>
        <taxon>Microlunatus</taxon>
    </lineage>
</organism>
<name>A0A7W5JTT1_9ACTN</name>
<evidence type="ECO:0000259" key="1">
    <source>
        <dbReference type="SMART" id="SM00903"/>
    </source>
</evidence>
<dbReference type="AlphaFoldDB" id="A0A7W5JTT1"/>
<dbReference type="GO" id="GO:0016646">
    <property type="term" value="F:oxidoreductase activity, acting on the CH-NH group of donors, NAD or NADP as acceptor"/>
    <property type="evidence" value="ECO:0007669"/>
    <property type="project" value="UniProtKB-ARBA"/>
</dbReference>
<dbReference type="Proteomes" id="UP000565572">
    <property type="component" value="Unassembled WGS sequence"/>
</dbReference>
<sequence length="179" mass="19119">MTIHSEHPFAEAAGDRSPLRRFRGRMVSPVSVWTALGEGRRAGWTVSSFLVAEGEPAEVLGLVDEDSDLGELLTHPEAQPAVVVNLLGWDQRQLADAFAGQAPAPGGVFRLGEWTESAWGPVLLGSAGWIGARLTAEPPGHAGWGLLVRATVEHVELFDVPTDGLLAHVRGRYRAVTGD</sequence>
<protein>
    <submittedName>
        <fullName evidence="2">Flavin reductase (DIM6/NTAB) family NADH-FMN oxidoreductase RutF</fullName>
    </submittedName>
</protein>
<comment type="caution">
    <text evidence="2">The sequence shown here is derived from an EMBL/GenBank/DDBJ whole genome shotgun (WGS) entry which is preliminary data.</text>
</comment>
<dbReference type="SUPFAM" id="SSF50475">
    <property type="entry name" value="FMN-binding split barrel"/>
    <property type="match status" value="1"/>
</dbReference>
<dbReference type="InterPro" id="IPR002563">
    <property type="entry name" value="Flavin_Rdtase-like_dom"/>
</dbReference>
<keyword evidence="3" id="KW-1185">Reference proteome</keyword>
<accession>A0A7W5JTT1</accession>
<evidence type="ECO:0000313" key="2">
    <source>
        <dbReference type="EMBL" id="MBB3326206.1"/>
    </source>
</evidence>
<dbReference type="RefSeq" id="WP_183337193.1">
    <property type="nucleotide sequence ID" value="NZ_JACHZG010000001.1"/>
</dbReference>
<evidence type="ECO:0000313" key="3">
    <source>
        <dbReference type="Proteomes" id="UP000565572"/>
    </source>
</evidence>
<proteinExistence type="predicted"/>
<dbReference type="EMBL" id="JACHZG010000001">
    <property type="protein sequence ID" value="MBB3326206.1"/>
    <property type="molecule type" value="Genomic_DNA"/>
</dbReference>
<dbReference type="GO" id="GO:0010181">
    <property type="term" value="F:FMN binding"/>
    <property type="evidence" value="ECO:0007669"/>
    <property type="project" value="InterPro"/>
</dbReference>
<dbReference type="SMART" id="SM00903">
    <property type="entry name" value="Flavin_Reduct"/>
    <property type="match status" value="1"/>
</dbReference>
<gene>
    <name evidence="2" type="ORF">FHX39_001150</name>
</gene>
<dbReference type="Pfam" id="PF01613">
    <property type="entry name" value="Flavin_Reduct"/>
    <property type="match status" value="1"/>
</dbReference>
<dbReference type="InterPro" id="IPR012349">
    <property type="entry name" value="Split_barrel_FMN-bd"/>
</dbReference>
<feature type="domain" description="Flavin reductase like" evidence="1">
    <location>
        <begin position="23"/>
        <end position="175"/>
    </location>
</feature>
<dbReference type="Gene3D" id="2.30.110.10">
    <property type="entry name" value="Electron Transport, Fmn-binding Protein, Chain A"/>
    <property type="match status" value="1"/>
</dbReference>
<reference evidence="2 3" key="1">
    <citation type="submission" date="2020-08" db="EMBL/GenBank/DDBJ databases">
        <title>Sequencing the genomes of 1000 actinobacteria strains.</title>
        <authorList>
            <person name="Klenk H.-P."/>
        </authorList>
    </citation>
    <scope>NUCLEOTIDE SEQUENCE [LARGE SCALE GENOMIC DNA]</scope>
    <source>
        <strain evidence="2 3">DSM 11053</strain>
    </source>
</reference>